<sequence length="88" mass="9872">MVSQSHQVALHCIASGILGRLSASCFDLKLRVALASHRDTVQLPTDCRSRFRKDVSRPSQSMYHQVYQVIISAAATERRDKTKAFLVL</sequence>
<proteinExistence type="predicted"/>
<accession>A0ABR4KGT3</accession>
<dbReference type="Proteomes" id="UP001610446">
    <property type="component" value="Unassembled WGS sequence"/>
</dbReference>
<name>A0ABR4KGT3_9EURO</name>
<dbReference type="EMBL" id="JBFXLU010000030">
    <property type="protein sequence ID" value="KAL2851484.1"/>
    <property type="molecule type" value="Genomic_DNA"/>
</dbReference>
<reference evidence="1 2" key="1">
    <citation type="submission" date="2024-07" db="EMBL/GenBank/DDBJ databases">
        <title>Section-level genome sequencing and comparative genomics of Aspergillus sections Usti and Cavernicolus.</title>
        <authorList>
            <consortium name="Lawrence Berkeley National Laboratory"/>
            <person name="Nybo J.L."/>
            <person name="Vesth T.C."/>
            <person name="Theobald S."/>
            <person name="Frisvad J.C."/>
            <person name="Larsen T.O."/>
            <person name="Kjaerboelling I."/>
            <person name="Rothschild-Mancinelli K."/>
            <person name="Lyhne E.K."/>
            <person name="Kogle M.E."/>
            <person name="Barry K."/>
            <person name="Clum A."/>
            <person name="Na H."/>
            <person name="Ledsgaard L."/>
            <person name="Lin J."/>
            <person name="Lipzen A."/>
            <person name="Kuo A."/>
            <person name="Riley R."/>
            <person name="Mondo S."/>
            <person name="Labutti K."/>
            <person name="Haridas S."/>
            <person name="Pangalinan J."/>
            <person name="Salamov A.A."/>
            <person name="Simmons B.A."/>
            <person name="Magnuson J.K."/>
            <person name="Chen J."/>
            <person name="Drula E."/>
            <person name="Henrissat B."/>
            <person name="Wiebenga A."/>
            <person name="Lubbers R.J."/>
            <person name="Gomes A.C."/>
            <person name="Makela M.R."/>
            <person name="Stajich J."/>
            <person name="Grigoriev I.V."/>
            <person name="Mortensen U.H."/>
            <person name="De Vries R.P."/>
            <person name="Baker S.E."/>
            <person name="Andersen M.R."/>
        </authorList>
    </citation>
    <scope>NUCLEOTIDE SEQUENCE [LARGE SCALE GENOMIC DNA]</scope>
    <source>
        <strain evidence="1 2">CBS 123904</strain>
    </source>
</reference>
<protein>
    <submittedName>
        <fullName evidence="1">Uncharacterized protein</fullName>
    </submittedName>
</protein>
<evidence type="ECO:0000313" key="2">
    <source>
        <dbReference type="Proteomes" id="UP001610446"/>
    </source>
</evidence>
<comment type="caution">
    <text evidence="1">The sequence shown here is derived from an EMBL/GenBank/DDBJ whole genome shotgun (WGS) entry which is preliminary data.</text>
</comment>
<gene>
    <name evidence="1" type="ORF">BJY01DRAFT_209092</name>
</gene>
<keyword evidence="2" id="KW-1185">Reference proteome</keyword>
<evidence type="ECO:0000313" key="1">
    <source>
        <dbReference type="EMBL" id="KAL2851484.1"/>
    </source>
</evidence>
<organism evidence="1 2">
    <name type="scientific">Aspergillus pseudoustus</name>
    <dbReference type="NCBI Taxonomy" id="1810923"/>
    <lineage>
        <taxon>Eukaryota</taxon>
        <taxon>Fungi</taxon>
        <taxon>Dikarya</taxon>
        <taxon>Ascomycota</taxon>
        <taxon>Pezizomycotina</taxon>
        <taxon>Eurotiomycetes</taxon>
        <taxon>Eurotiomycetidae</taxon>
        <taxon>Eurotiales</taxon>
        <taxon>Aspergillaceae</taxon>
        <taxon>Aspergillus</taxon>
        <taxon>Aspergillus subgen. Nidulantes</taxon>
    </lineage>
</organism>